<gene>
    <name evidence="1" type="ORF">GCM10022416_28620</name>
</gene>
<protein>
    <submittedName>
        <fullName evidence="1">Uncharacterized protein</fullName>
    </submittedName>
</protein>
<comment type="caution">
    <text evidence="1">The sequence shown here is derived from an EMBL/GenBank/DDBJ whole genome shotgun (WGS) entry which is preliminary data.</text>
</comment>
<accession>A0ABP7YTD7</accession>
<keyword evidence="2" id="KW-1185">Reference proteome</keyword>
<dbReference type="Proteomes" id="UP001500266">
    <property type="component" value="Unassembled WGS sequence"/>
</dbReference>
<reference evidence="2" key="1">
    <citation type="journal article" date="2019" name="Int. J. Syst. Evol. Microbiol.">
        <title>The Global Catalogue of Microorganisms (GCM) 10K type strain sequencing project: providing services to taxonomists for standard genome sequencing and annotation.</title>
        <authorList>
            <consortium name="The Broad Institute Genomics Platform"/>
            <consortium name="The Broad Institute Genome Sequencing Center for Infectious Disease"/>
            <person name="Wu L."/>
            <person name="Ma J."/>
        </authorList>
    </citation>
    <scope>NUCLEOTIDE SEQUENCE [LARGE SCALE GENOMIC DNA]</scope>
    <source>
        <strain evidence="2">JCM 17316</strain>
    </source>
</reference>
<evidence type="ECO:0000313" key="1">
    <source>
        <dbReference type="EMBL" id="GAA4140970.1"/>
    </source>
</evidence>
<name>A0ABP7YTD7_9ACTN</name>
<dbReference type="EMBL" id="BAABDO010000035">
    <property type="protein sequence ID" value="GAA4140970.1"/>
    <property type="molecule type" value="Genomic_DNA"/>
</dbReference>
<evidence type="ECO:0000313" key="2">
    <source>
        <dbReference type="Proteomes" id="UP001500266"/>
    </source>
</evidence>
<organism evidence="1 2">
    <name type="scientific">Actinomadura keratinilytica</name>
    <dbReference type="NCBI Taxonomy" id="547461"/>
    <lineage>
        <taxon>Bacteria</taxon>
        <taxon>Bacillati</taxon>
        <taxon>Actinomycetota</taxon>
        <taxon>Actinomycetes</taxon>
        <taxon>Streptosporangiales</taxon>
        <taxon>Thermomonosporaceae</taxon>
        <taxon>Actinomadura</taxon>
    </lineage>
</organism>
<proteinExistence type="predicted"/>
<sequence>MPVASHSSRDLSRAAAKPKMKGVAIPAVNSGLSAHTMLNPRRCGVACAIDSLPVVTFSTLGDISWLLGWTSAIGRHGG</sequence>